<keyword evidence="2" id="KW-0694">RNA-binding</keyword>
<evidence type="ECO:0000313" key="3">
    <source>
        <dbReference type="EMBL" id="AOW98087.1"/>
    </source>
</evidence>
<dbReference type="STRING" id="1458985.BJP34_00350"/>
<evidence type="ECO:0000313" key="4">
    <source>
        <dbReference type="Proteomes" id="UP000177870"/>
    </source>
</evidence>
<organism evidence="3 4">
    <name type="scientific">Moorena producens PAL-8-15-08-1</name>
    <dbReference type="NCBI Taxonomy" id="1458985"/>
    <lineage>
        <taxon>Bacteria</taxon>
        <taxon>Bacillati</taxon>
        <taxon>Cyanobacteriota</taxon>
        <taxon>Cyanophyceae</taxon>
        <taxon>Coleofasciculales</taxon>
        <taxon>Coleofasciculaceae</taxon>
        <taxon>Moorena</taxon>
    </lineage>
</organism>
<dbReference type="RefSeq" id="WP_070390610.1">
    <property type="nucleotide sequence ID" value="NZ_CP017599.1"/>
</dbReference>
<dbReference type="KEGG" id="mpro:BJP34_00350"/>
<name>A0A1D8TKC6_9CYAN</name>
<dbReference type="AlphaFoldDB" id="A0A1D8TKC6"/>
<dbReference type="PANTHER" id="PTHR34654:SF1">
    <property type="entry name" value="RNA-BINDING PROTEIN KHPA"/>
    <property type="match status" value="1"/>
</dbReference>
<dbReference type="EMBL" id="CP017599">
    <property type="protein sequence ID" value="AOW98087.1"/>
    <property type="molecule type" value="Genomic_DNA"/>
</dbReference>
<accession>A0A1D8TKC6</accession>
<evidence type="ECO:0000256" key="1">
    <source>
        <dbReference type="ARBA" id="ARBA00022490"/>
    </source>
</evidence>
<protein>
    <submittedName>
        <fullName evidence="3">RNA-binding protein</fullName>
    </submittedName>
</protein>
<gene>
    <name evidence="3" type="ORF">BJP34_00350</name>
</gene>
<reference evidence="4" key="1">
    <citation type="submission" date="2016-10" db="EMBL/GenBank/DDBJ databases">
        <title>Comparative genomics uncovers the prolific and rare metabolic potential of the cyanobacterial genus Moorea.</title>
        <authorList>
            <person name="Leao T."/>
            <person name="Castelao G."/>
            <person name="Korobeynikov A."/>
            <person name="Monroe E.A."/>
            <person name="Podell S."/>
            <person name="Glukhov E."/>
            <person name="Allen E."/>
            <person name="Gerwick W.H."/>
            <person name="Gerwick L."/>
        </authorList>
    </citation>
    <scope>NUCLEOTIDE SEQUENCE [LARGE SCALE GENOMIC DNA]</scope>
    <source>
        <strain evidence="4">PAL-8-15-08-1</strain>
    </source>
</reference>
<dbReference type="Proteomes" id="UP000177870">
    <property type="component" value="Chromosome"/>
</dbReference>
<dbReference type="OrthoDB" id="511849at2"/>
<dbReference type="CDD" id="cd22533">
    <property type="entry name" value="KH-II_YlqC-like"/>
    <property type="match status" value="1"/>
</dbReference>
<evidence type="ECO:0000256" key="2">
    <source>
        <dbReference type="ARBA" id="ARBA00022884"/>
    </source>
</evidence>
<keyword evidence="1" id="KW-0963">Cytoplasm</keyword>
<proteinExistence type="predicted"/>
<sequence>MFLNKSVPEILSASVRDDDPDYSALVRFLIEPFLESPDSLSVDCEKSNGKERVWIRLAFNGEDKGRVFGRGGRNIQAIRTVIKAAAQAAGQTVYLDIYEGSGSGSSPRRDNGPSRRTIVRRNLPRRVSRPRVIPRFPS</sequence>
<dbReference type="InterPro" id="IPR020627">
    <property type="entry name" value="KhpA"/>
</dbReference>
<dbReference type="PANTHER" id="PTHR34654">
    <property type="entry name" value="UPF0109 PROTEIN SCO5592"/>
    <property type="match status" value="1"/>
</dbReference>
<dbReference type="Pfam" id="PF13083">
    <property type="entry name" value="KH_KhpA-B"/>
    <property type="match status" value="1"/>
</dbReference>
<dbReference type="GO" id="GO:0003723">
    <property type="term" value="F:RNA binding"/>
    <property type="evidence" value="ECO:0007669"/>
    <property type="project" value="UniProtKB-KW"/>
</dbReference>